<keyword evidence="3" id="KW-1185">Reference proteome</keyword>
<evidence type="ECO:0000313" key="2">
    <source>
        <dbReference type="EMBL" id="KAB5572823.1"/>
    </source>
</evidence>
<protein>
    <submittedName>
        <fullName evidence="2">Uncharacterized protein</fullName>
    </submittedName>
</protein>
<name>A0A5N5P178_9ROSI</name>
<evidence type="ECO:0000313" key="3">
    <source>
        <dbReference type="Proteomes" id="UP000326939"/>
    </source>
</evidence>
<gene>
    <name evidence="2" type="ORF">DKX38_000017</name>
</gene>
<dbReference type="Proteomes" id="UP000326939">
    <property type="component" value="Chromosome 1"/>
</dbReference>
<feature type="region of interest" description="Disordered" evidence="1">
    <location>
        <begin position="82"/>
        <end position="128"/>
    </location>
</feature>
<dbReference type="AlphaFoldDB" id="A0A5N5P178"/>
<reference evidence="3" key="1">
    <citation type="journal article" date="2019" name="Gigascience">
        <title>De novo genome assembly of the endangered Acer yangbiense, a plant species with extremely small populations endemic to Yunnan Province, China.</title>
        <authorList>
            <person name="Yang J."/>
            <person name="Wariss H.M."/>
            <person name="Tao L."/>
            <person name="Zhang R."/>
            <person name="Yun Q."/>
            <person name="Hollingsworth P."/>
            <person name="Dao Z."/>
            <person name="Luo G."/>
            <person name="Guo H."/>
            <person name="Ma Y."/>
            <person name="Sun W."/>
        </authorList>
    </citation>
    <scope>NUCLEOTIDE SEQUENCE [LARGE SCALE GENOMIC DNA]</scope>
    <source>
        <strain evidence="3">cv. br00</strain>
    </source>
</reference>
<proteinExistence type="predicted"/>
<accession>A0A5N5P178</accession>
<comment type="caution">
    <text evidence="2">The sequence shown here is derived from an EMBL/GenBank/DDBJ whole genome shotgun (WGS) entry which is preliminary data.</text>
</comment>
<feature type="compositionally biased region" description="Acidic residues" evidence="1">
    <location>
        <begin position="115"/>
        <end position="128"/>
    </location>
</feature>
<dbReference type="EMBL" id="VDCV01000001">
    <property type="protein sequence ID" value="KAB5572823.1"/>
    <property type="molecule type" value="Genomic_DNA"/>
</dbReference>
<sequence length="148" mass="16457">MEINAASFIFVPMIEWKSRACILMPGSERQICGFVTTGSNKLTFVPLTVTPMHPPLTRTYSHYLHVLAVLVAPIRLQEKSRTSIGSRHTTLLKPSNPTLKALEAESQTSKPAESTESEGEGEEKYEEYEVEIEQPYGLKFAKGRDGAT</sequence>
<organism evidence="2 3">
    <name type="scientific">Salix brachista</name>
    <dbReference type="NCBI Taxonomy" id="2182728"/>
    <lineage>
        <taxon>Eukaryota</taxon>
        <taxon>Viridiplantae</taxon>
        <taxon>Streptophyta</taxon>
        <taxon>Embryophyta</taxon>
        <taxon>Tracheophyta</taxon>
        <taxon>Spermatophyta</taxon>
        <taxon>Magnoliopsida</taxon>
        <taxon>eudicotyledons</taxon>
        <taxon>Gunneridae</taxon>
        <taxon>Pentapetalae</taxon>
        <taxon>rosids</taxon>
        <taxon>fabids</taxon>
        <taxon>Malpighiales</taxon>
        <taxon>Salicaceae</taxon>
        <taxon>Saliceae</taxon>
        <taxon>Salix</taxon>
    </lineage>
</organism>
<feature type="compositionally biased region" description="Polar residues" evidence="1">
    <location>
        <begin position="82"/>
        <end position="98"/>
    </location>
</feature>
<evidence type="ECO:0000256" key="1">
    <source>
        <dbReference type="SAM" id="MobiDB-lite"/>
    </source>
</evidence>